<accession>A0A6M8HS83</accession>
<dbReference type="Gene3D" id="1.50.10.10">
    <property type="match status" value="1"/>
</dbReference>
<dbReference type="Pfam" id="PF22422">
    <property type="entry name" value="MGH1-like_GH"/>
    <property type="match status" value="1"/>
</dbReference>
<dbReference type="SUPFAM" id="SSF48208">
    <property type="entry name" value="Six-hairpin glycosidases"/>
    <property type="match status" value="1"/>
</dbReference>
<dbReference type="InterPro" id="IPR008928">
    <property type="entry name" value="6-hairpin_glycosidase_sf"/>
</dbReference>
<sequence length="900" mass="101765">MTGTTPPACPKIMETVEGQRLIAARPDKAGRVPWKAWGPYLSDRQWGTVREDYSPDGQAWDYLPHDHARSRAYRWGEDAIAGFGDERLRWCLGVALWNGHDPILKERLFGLTNQEGNHGEDVKELYYHLDNTPTHSYSRMLYKYPHGPYPYDELVKVNGARGQDAPEYELIDTGILAGERYFDVFVEYAKAAPDDILMRVTVINRGPDPAPLWLLPQLWARNVWSWSDRIEKPLLRAISDTEIAATRSSLPEMRLSVEAGADLLFCDNNTNVNRLYGASDVGFFKDGINDFIVDGREAAINHGRTGTKCAALHRMTLAVGESRVIRLRLRTHRDDSDAFADFDSVFAARLAEADAFYAALQEKVEDADARLVQRQALAGMLWSKQFYRYDVHRWLIGDEKGPTPPPDRGAVRNGDWDNLNAADIISMPDKWEYPWFASWDLALQSVVLALVDPDFAKEQVLLLTREGYMNPNAAMPAYEWSFGDANPPLHSWAAVRVFEIDRALNGRPDHDFLKRVFIKLSMNFTWWVNRKDEKGRNIFQGGFLGLDNIAIFDRSSPLPGGGTLSQSDGTAWMAMYALSMLHISIELALQDSAYEDIATKFFEHFLLIAAADGNALWDEEDGFFYDTLSMPDGERIPLRAKSMVGLIPLYAVTVLQADEIERLPAFASRMRWFLEHRPDLAAQVSNWDRVGKEGTVLVSLLRTHRMSRTLGRMLDSDEFLSPNGIRAVSKAHETAPYQLELDGKRFELGYWPGESRSRLFGGNSNWRGPVWMPVNYLLIESLFRFDRYYGDSYEIACPTGSEKRMNLGAVATDLSHRLIGLFARGKDGRRPVHGDVATLQEDPAFRDLLLFYEYYDGDTGRGVGASHQTGWSGLVALLIHNLAWHWPQAVATEANTTDAS</sequence>
<dbReference type="InterPro" id="IPR012341">
    <property type="entry name" value="6hp_glycosidase-like_sf"/>
</dbReference>
<dbReference type="Proteomes" id="UP000500767">
    <property type="component" value="Chromosome"/>
</dbReference>
<evidence type="ECO:0000313" key="3">
    <source>
        <dbReference type="Proteomes" id="UP000500767"/>
    </source>
</evidence>
<name>A0A6M8HS83_9PROT</name>
<dbReference type="RefSeq" id="WP_171833122.1">
    <property type="nucleotide sequence ID" value="NZ_CP053708.1"/>
</dbReference>
<gene>
    <name evidence="2" type="ORF">HN018_16035</name>
</gene>
<evidence type="ECO:0000259" key="1">
    <source>
        <dbReference type="Pfam" id="PF22422"/>
    </source>
</evidence>
<reference evidence="2 3" key="1">
    <citation type="journal article" date="2014" name="World J. Microbiol. Biotechnol.">
        <title>Biodiversity and physiological characteristics of Antarctic and Arctic lichens-associated bacteria.</title>
        <authorList>
            <person name="Lee Y.M."/>
            <person name="Kim E.H."/>
            <person name="Lee H.K."/>
            <person name="Hong S.G."/>
        </authorList>
    </citation>
    <scope>NUCLEOTIDE SEQUENCE [LARGE SCALE GENOMIC DNA]</scope>
    <source>
        <strain evidence="2 3">PAMC 26569</strain>
    </source>
</reference>
<dbReference type="AlphaFoldDB" id="A0A6M8HS83"/>
<dbReference type="InterPro" id="IPR054491">
    <property type="entry name" value="MGH1-like_GH"/>
</dbReference>
<protein>
    <submittedName>
        <fullName evidence="2">Glucosidase</fullName>
    </submittedName>
</protein>
<dbReference type="KEGG" id="lck:HN018_16035"/>
<dbReference type="InterPro" id="IPR004888">
    <property type="entry name" value="Glycoside_hydrolase_63"/>
</dbReference>
<evidence type="ECO:0000313" key="2">
    <source>
        <dbReference type="EMBL" id="QKE91354.1"/>
    </source>
</evidence>
<dbReference type="GO" id="GO:0004573">
    <property type="term" value="F:Glc3Man9GlcNAc2 oligosaccharide glucosidase activity"/>
    <property type="evidence" value="ECO:0007669"/>
    <property type="project" value="InterPro"/>
</dbReference>
<feature type="domain" description="Mannosylglycerate hydrolase MGH1-like glycoside hydrolase" evidence="1">
    <location>
        <begin position="433"/>
        <end position="536"/>
    </location>
</feature>
<organism evidence="2 3">
    <name type="scientific">Lichenicola cladoniae</name>
    <dbReference type="NCBI Taxonomy" id="1484109"/>
    <lineage>
        <taxon>Bacteria</taxon>
        <taxon>Pseudomonadati</taxon>
        <taxon>Pseudomonadota</taxon>
        <taxon>Alphaproteobacteria</taxon>
        <taxon>Acetobacterales</taxon>
        <taxon>Acetobacteraceae</taxon>
        <taxon>Lichenicola</taxon>
    </lineage>
</organism>
<dbReference type="GO" id="GO:0009311">
    <property type="term" value="P:oligosaccharide metabolic process"/>
    <property type="evidence" value="ECO:0007669"/>
    <property type="project" value="InterPro"/>
</dbReference>
<dbReference type="PANTHER" id="PTHR10412">
    <property type="entry name" value="MANNOSYL-OLIGOSACCHARIDE GLUCOSIDASE"/>
    <property type="match status" value="1"/>
</dbReference>
<dbReference type="PANTHER" id="PTHR10412:SF10">
    <property type="entry name" value="GLYCOSYL HYDROLASE FAMILY 63 C-TERMINAL DOMAIN-CONTAINING PROTEIN"/>
    <property type="match status" value="1"/>
</dbReference>
<proteinExistence type="predicted"/>
<keyword evidence="3" id="KW-1185">Reference proteome</keyword>
<dbReference type="EMBL" id="CP053708">
    <property type="protein sequence ID" value="QKE91354.1"/>
    <property type="molecule type" value="Genomic_DNA"/>
</dbReference>